<keyword evidence="1" id="KW-0732">Signal</keyword>
<accession>A0A853MFS6</accession>
<dbReference type="Proteomes" id="UP000093903">
    <property type="component" value="Unassembled WGS sequence"/>
</dbReference>
<evidence type="ECO:0000256" key="1">
    <source>
        <dbReference type="SAM" id="SignalP"/>
    </source>
</evidence>
<evidence type="ECO:0000313" key="3">
    <source>
        <dbReference type="Proteomes" id="UP000093903"/>
    </source>
</evidence>
<evidence type="ECO:0000313" key="2">
    <source>
        <dbReference type="EMBL" id="OBU77215.1"/>
    </source>
</evidence>
<sequence length="182" mass="20824">MKFTPVKFCLTFLWLTLGVGLGSFDPNNPNNIVVAQLPPEPPEIFPLPDNQPVPVFKSEFGVRIVDSQGKVNFFPTTRVPLRRGDIYGWRITLENYRGQVKWREVLRLPKAPETWITQDKKHNFSLGADGTTAITRRTQMAKDGVIENYWQISPGDPLGEHKIEVYVDDSLITTFQFETVEF</sequence>
<dbReference type="RefSeq" id="WP_006277011.1">
    <property type="nucleotide sequence ID" value="NZ_ACYA01000029.1"/>
</dbReference>
<gene>
    <name evidence="2" type="ORF">A9P98_13715</name>
</gene>
<dbReference type="EMBL" id="LYXA01000001">
    <property type="protein sequence ID" value="OBU77215.1"/>
    <property type="molecule type" value="Genomic_DNA"/>
</dbReference>
<feature type="signal peptide" evidence="1">
    <location>
        <begin position="1"/>
        <end position="21"/>
    </location>
</feature>
<feature type="chain" id="PRO_5033038602" evidence="1">
    <location>
        <begin position="22"/>
        <end position="182"/>
    </location>
</feature>
<name>A0A853MFS6_9CYAN</name>
<organism evidence="2 3">
    <name type="scientific">Cylindrospermopsis raciborskii CS-505</name>
    <dbReference type="NCBI Taxonomy" id="533240"/>
    <lineage>
        <taxon>Bacteria</taxon>
        <taxon>Bacillati</taxon>
        <taxon>Cyanobacteriota</taxon>
        <taxon>Cyanophyceae</taxon>
        <taxon>Nostocales</taxon>
        <taxon>Aphanizomenonaceae</taxon>
        <taxon>Cylindrospermopsis</taxon>
    </lineage>
</organism>
<proteinExistence type="predicted"/>
<protein>
    <submittedName>
        <fullName evidence="2">Uncharacterized protein</fullName>
    </submittedName>
</protein>
<dbReference type="AlphaFoldDB" id="A0A853MFS6"/>
<comment type="caution">
    <text evidence="2">The sequence shown here is derived from an EMBL/GenBank/DDBJ whole genome shotgun (WGS) entry which is preliminary data.</text>
</comment>
<reference evidence="2 3" key="1">
    <citation type="submission" date="2016-05" db="EMBL/GenBank/DDBJ databases">
        <title>First complete genome of the cyanobacterium Cylindrospermopsis raciborskii CS505, containing a circular chromosome and a single extrachromosomal element.</title>
        <authorList>
            <person name="Fuentes J."/>
            <person name="Tamames J."/>
            <person name="Allen E."/>
            <person name="Plominski A."/>
            <person name="Vasquez M."/>
        </authorList>
    </citation>
    <scope>NUCLEOTIDE SEQUENCE [LARGE SCALE GENOMIC DNA]</scope>
    <source>
        <strain evidence="2 3">CS505</strain>
    </source>
</reference>